<proteinExistence type="predicted"/>
<accession>A0ABR2FW65</accession>
<keyword evidence="2" id="KW-1185">Reference proteome</keyword>
<gene>
    <name evidence="1" type="ORF">V6N12_022883</name>
</gene>
<dbReference type="Proteomes" id="UP001472677">
    <property type="component" value="Unassembled WGS sequence"/>
</dbReference>
<sequence>MIQPPQEPSQDGQPPQTLLLCQGLASGAPWPHYNAMEALKHDPSHISVGFLGSSNQGGINFFSENRYEVFWILMEICRGWDGIEMIRRKFVDEQSGS</sequence>
<evidence type="ECO:0000313" key="2">
    <source>
        <dbReference type="Proteomes" id="UP001472677"/>
    </source>
</evidence>
<organism evidence="1 2">
    <name type="scientific">Hibiscus sabdariffa</name>
    <name type="common">roselle</name>
    <dbReference type="NCBI Taxonomy" id="183260"/>
    <lineage>
        <taxon>Eukaryota</taxon>
        <taxon>Viridiplantae</taxon>
        <taxon>Streptophyta</taxon>
        <taxon>Embryophyta</taxon>
        <taxon>Tracheophyta</taxon>
        <taxon>Spermatophyta</taxon>
        <taxon>Magnoliopsida</taxon>
        <taxon>eudicotyledons</taxon>
        <taxon>Gunneridae</taxon>
        <taxon>Pentapetalae</taxon>
        <taxon>rosids</taxon>
        <taxon>malvids</taxon>
        <taxon>Malvales</taxon>
        <taxon>Malvaceae</taxon>
        <taxon>Malvoideae</taxon>
        <taxon>Hibiscus</taxon>
    </lineage>
</organism>
<evidence type="ECO:0000313" key="1">
    <source>
        <dbReference type="EMBL" id="KAK8588442.1"/>
    </source>
</evidence>
<protein>
    <submittedName>
        <fullName evidence="1">Uncharacterized protein</fullName>
    </submittedName>
</protein>
<dbReference type="EMBL" id="JBBPBM010000004">
    <property type="protein sequence ID" value="KAK8588442.1"/>
    <property type="molecule type" value="Genomic_DNA"/>
</dbReference>
<reference evidence="1 2" key="1">
    <citation type="journal article" date="2024" name="G3 (Bethesda)">
        <title>Genome assembly of Hibiscus sabdariffa L. provides insights into metabolisms of medicinal natural products.</title>
        <authorList>
            <person name="Kim T."/>
        </authorList>
    </citation>
    <scope>NUCLEOTIDE SEQUENCE [LARGE SCALE GENOMIC DNA]</scope>
    <source>
        <strain evidence="1">TK-2024</strain>
        <tissue evidence="1">Old leaves</tissue>
    </source>
</reference>
<name>A0ABR2FW65_9ROSI</name>
<comment type="caution">
    <text evidence="1">The sequence shown here is derived from an EMBL/GenBank/DDBJ whole genome shotgun (WGS) entry which is preliminary data.</text>
</comment>